<name>A0ABV1X7A4_9ACTN</name>
<dbReference type="PROSITE" id="PS50005">
    <property type="entry name" value="TPR"/>
    <property type="match status" value="1"/>
</dbReference>
<feature type="domain" description="ORC1/DEAH AAA+ ATPase" evidence="3">
    <location>
        <begin position="96"/>
        <end position="194"/>
    </location>
</feature>
<dbReference type="Pfam" id="PF13424">
    <property type="entry name" value="TPR_12"/>
    <property type="match status" value="1"/>
</dbReference>
<sequence length="818" mass="89478">MENSPDPPNEGPNEVPRDIPDNVPNNVETHSELSGSAHDVVQAGSVYGGIHFHDNPGSQRVVPRQLPGDIGGFVNRGTELRVLDAILDREPGASATTGIYVITGTAGVGKTSLALHWAHSVRDRFPDGQLYVNLRGYDPGEPVSAEQVLDHFLRALGVTASAIPVRLEARSALFRSLLADRRVLVVLDNAATVSQVRPLLPGNPNGLVLVTSRHRFSGLVARDGAHRLVLDIFAERDAVELLRTVTAGYRAPDDEAALSELAHLCARLPLALRIAAERASSRPLMPLDELIADLRDESALWGALTAEEDDESDAVRTVFAWSYRALSEDAAKLFRLLGLHPGPDIGVSAAAALGDTTVSAARRVLDVLVGAHVLEQPAHGRFQFHDLLRIYAAQQAIQHESAEARDAALMRVLNYYTLSLAHAIARIAPLDRLSPLPDPRPDAVVEEFPDRAAALQWFEQEQANLVSAVRAAAATGHHDLAWRIAALLRSVYVSRNPFQDWITTAEIGLASATAIGDRRGQAEMHDSLGKAYLQSQRLDQAEAHHTEALRLRRGTGDRYGEGVAVNALGLLDWRRRRLSAAEQRFREGREIFRSLNDRRWEALVLTNLGIARYDGLDLDTAVLDLIEAVRLCREAEDRAYEGNALFYLAMTQRELAKTDAASSTIRKALAIAETDRLTAWGAFWLLELARIQCALGEPGEALVSCQQSAVIQRQIGDRNREAAAHDGTGEAYRNLGRLLDAAKFHRMAIAIYREVQDRWALAGALVNLALVLSGEDGEGARDAEDEARTHATEAVTILAEFDDPRALRLRETIDELSL</sequence>
<evidence type="ECO:0000256" key="2">
    <source>
        <dbReference type="SAM" id="MobiDB-lite"/>
    </source>
</evidence>
<keyword evidence="1" id="KW-0802">TPR repeat</keyword>
<dbReference type="SUPFAM" id="SSF48452">
    <property type="entry name" value="TPR-like"/>
    <property type="match status" value="2"/>
</dbReference>
<dbReference type="PANTHER" id="PTHR47691">
    <property type="entry name" value="REGULATOR-RELATED"/>
    <property type="match status" value="1"/>
</dbReference>
<dbReference type="InterPro" id="IPR049945">
    <property type="entry name" value="AAA_22"/>
</dbReference>
<dbReference type="SMART" id="SM00028">
    <property type="entry name" value="TPR"/>
    <property type="match status" value="5"/>
</dbReference>
<dbReference type="InterPro" id="IPR019734">
    <property type="entry name" value="TPR_rpt"/>
</dbReference>
<reference evidence="4 5" key="1">
    <citation type="submission" date="2024-06" db="EMBL/GenBank/DDBJ databases">
        <title>The Natural Products Discovery Center: Release of the First 8490 Sequenced Strains for Exploring Actinobacteria Biosynthetic Diversity.</title>
        <authorList>
            <person name="Kalkreuter E."/>
            <person name="Kautsar S.A."/>
            <person name="Yang D."/>
            <person name="Bader C.D."/>
            <person name="Teijaro C.N."/>
            <person name="Fluegel L."/>
            <person name="Davis C.M."/>
            <person name="Simpson J.R."/>
            <person name="Lauterbach L."/>
            <person name="Steele A.D."/>
            <person name="Gui C."/>
            <person name="Meng S."/>
            <person name="Li G."/>
            <person name="Viehrig K."/>
            <person name="Ye F."/>
            <person name="Su P."/>
            <person name="Kiefer A.F."/>
            <person name="Nichols A."/>
            <person name="Cepeda A.J."/>
            <person name="Yan W."/>
            <person name="Fan B."/>
            <person name="Jiang Y."/>
            <person name="Adhikari A."/>
            <person name="Zheng C.-J."/>
            <person name="Schuster L."/>
            <person name="Cowan T.M."/>
            <person name="Smanski M.J."/>
            <person name="Chevrette M.G."/>
            <person name="De Carvalho L.P.S."/>
            <person name="Shen B."/>
        </authorList>
    </citation>
    <scope>NUCLEOTIDE SEQUENCE [LARGE SCALE GENOMIC DNA]</scope>
    <source>
        <strain evidence="4 5">NPDC000234</strain>
    </source>
</reference>
<feature type="repeat" description="TPR" evidence="1">
    <location>
        <begin position="522"/>
        <end position="555"/>
    </location>
</feature>
<feature type="region of interest" description="Disordered" evidence="2">
    <location>
        <begin position="1"/>
        <end position="31"/>
    </location>
</feature>
<accession>A0ABV1X7A4</accession>
<dbReference type="PRINTS" id="PR00364">
    <property type="entry name" value="DISEASERSIST"/>
</dbReference>
<dbReference type="InterPro" id="IPR011990">
    <property type="entry name" value="TPR-like_helical_dom_sf"/>
</dbReference>
<protein>
    <submittedName>
        <fullName evidence="4">Tetratricopeptide repeat protein</fullName>
    </submittedName>
</protein>
<evidence type="ECO:0000313" key="5">
    <source>
        <dbReference type="Proteomes" id="UP001474181"/>
    </source>
</evidence>
<evidence type="ECO:0000313" key="4">
    <source>
        <dbReference type="EMBL" id="MER7184908.1"/>
    </source>
</evidence>
<proteinExistence type="predicted"/>
<evidence type="ECO:0000256" key="1">
    <source>
        <dbReference type="PROSITE-ProRule" id="PRU00339"/>
    </source>
</evidence>
<organism evidence="4 5">
    <name type="scientific">Streptomyces hyaluromycini</name>
    <dbReference type="NCBI Taxonomy" id="1377993"/>
    <lineage>
        <taxon>Bacteria</taxon>
        <taxon>Bacillati</taxon>
        <taxon>Actinomycetota</taxon>
        <taxon>Actinomycetes</taxon>
        <taxon>Kitasatosporales</taxon>
        <taxon>Streptomycetaceae</taxon>
        <taxon>Streptomyces</taxon>
    </lineage>
</organism>
<dbReference type="InterPro" id="IPR027417">
    <property type="entry name" value="P-loop_NTPase"/>
</dbReference>
<dbReference type="Proteomes" id="UP001474181">
    <property type="component" value="Unassembled WGS sequence"/>
</dbReference>
<comment type="caution">
    <text evidence="4">The sequence shown here is derived from an EMBL/GenBank/DDBJ whole genome shotgun (WGS) entry which is preliminary data.</text>
</comment>
<dbReference type="SUPFAM" id="SSF52540">
    <property type="entry name" value="P-loop containing nucleoside triphosphate hydrolases"/>
    <property type="match status" value="1"/>
</dbReference>
<dbReference type="EMBL" id="JBEPEK010000380">
    <property type="protein sequence ID" value="MER7184908.1"/>
    <property type="molecule type" value="Genomic_DNA"/>
</dbReference>
<dbReference type="Pfam" id="PF13401">
    <property type="entry name" value="AAA_22"/>
    <property type="match status" value="1"/>
</dbReference>
<dbReference type="RefSeq" id="WP_350787399.1">
    <property type="nucleotide sequence ID" value="NZ_JBEPEK010000380.1"/>
</dbReference>
<dbReference type="Gene3D" id="3.40.50.300">
    <property type="entry name" value="P-loop containing nucleotide triphosphate hydrolases"/>
    <property type="match status" value="1"/>
</dbReference>
<keyword evidence="5" id="KW-1185">Reference proteome</keyword>
<dbReference type="PANTHER" id="PTHR47691:SF3">
    <property type="entry name" value="HTH-TYPE TRANSCRIPTIONAL REGULATOR RV0890C-RELATED"/>
    <property type="match status" value="1"/>
</dbReference>
<gene>
    <name evidence="4" type="ORF">ABT404_36500</name>
</gene>
<dbReference type="Gene3D" id="1.25.40.10">
    <property type="entry name" value="Tetratricopeptide repeat domain"/>
    <property type="match status" value="2"/>
</dbReference>
<evidence type="ECO:0000259" key="3">
    <source>
        <dbReference type="Pfam" id="PF13401"/>
    </source>
</evidence>
<feature type="compositionally biased region" description="Pro residues" evidence="2">
    <location>
        <begin position="1"/>
        <end position="10"/>
    </location>
</feature>